<dbReference type="InterPro" id="IPR007651">
    <property type="entry name" value="Lipin_N"/>
</dbReference>
<keyword evidence="8" id="KW-1185">Reference proteome</keyword>
<sequence>MNVVGKVGTLISQGVYSVATPFHPFGGAVDIIVVEQEDGTYRSTPWYVRFGKFQGVIKGAEKIVTITVNGVDANFHMLLDSSGQAYFMREVSGSDDQENKHSRLESGQDENFDHSIDGHGEHVQDDEEASSSSRFNSYHYGNLEEVEDVVKSSDEINSEMVIVSVDGHVLTAPISANEKNTGDLQLDNPQFHLGPGEGTGQEFSSGGDIWEDGLYVPMDACSAKEEDGSENLLEGPTDCKRVSFHGEQAESFSNHEGRNSSEEIAAIIDNGDMFKSCLDLTLHLHERDIPFLVDQSQDSTLKENTKQSPNSSCTAIVGSETSTTNDEVETLNSRSVEMKDMENIFSANFKQSEIQICSDDNLCISDQPQAESLTTLDNIAEACGDILAVNMLQTSVNGNLADHMRFEISLCGNILCPGMGTSAAAETFDAHRISEDEFKASGQSIIKSGNLIVRYKEMYLPWDKATQVVLGKAVYGPHFSCEIMDSILINSEEMTTRVDAQIASPSSFSSSRRWRLWPNPFRRDRTLKHSNNDSSNEDLFVDTESDVQTTNTEQNPSNSSPRKQYFRTYIPTTEQIASLNLKDGQNMVAFSFSTRVLGKQQVDAHIYLWKWNARIVISDVDVVAKISVQETSLRRNWEGAREVEMDCAEQIGGRWKAEERLAFAWGLEGRQRCFGGFWILQAQYCSMGESAREEVSRWAVVQLLDDVVRCDCSERYDMEGETGAMGDMARDAVAARSDVLGQVMPLVGKDWTQYGVARLFSAIKDGKALPTGPVVISPDGLFPSLYREEPRSGLRDRYSGEGKGRVSLCSRNRSPAPAAPPPALAGSPPVSACARPRAGARARLPACPPTRTKSARTRDCPRACPPSRLPARAPHPRIALPGPRQRRSACRRLPPPAAACQRHSTAGRQPIRRHALADRAAPARRAPPVPACRRAARARRARRPRPPVSPPPARVRAACRRARARLSAHLLLTCSRVRRSRARLCPCPRFVCTLFAHPTRSDQ</sequence>
<evidence type="ECO:0000313" key="7">
    <source>
        <dbReference type="EMBL" id="PKA63272.1"/>
    </source>
</evidence>
<evidence type="ECO:0000256" key="3">
    <source>
        <dbReference type="ARBA" id="ARBA00012638"/>
    </source>
</evidence>
<evidence type="ECO:0000256" key="1">
    <source>
        <dbReference type="ARBA" id="ARBA00001946"/>
    </source>
</evidence>
<feature type="region of interest" description="Disordered" evidence="5">
    <location>
        <begin position="792"/>
        <end position="955"/>
    </location>
</feature>
<dbReference type="Proteomes" id="UP000236161">
    <property type="component" value="Unassembled WGS sequence"/>
</dbReference>
<feature type="compositionally biased region" description="Basic and acidic residues" evidence="5">
    <location>
        <begin position="792"/>
        <end position="804"/>
    </location>
</feature>
<gene>
    <name evidence="7" type="ORF">AXF42_Ash017740</name>
</gene>
<feature type="compositionally biased region" description="Basic and acidic residues" evidence="5">
    <location>
        <begin position="97"/>
        <end position="123"/>
    </location>
</feature>
<dbReference type="InterPro" id="IPR031703">
    <property type="entry name" value="Lipin_mid"/>
</dbReference>
<dbReference type="GO" id="GO:0008195">
    <property type="term" value="F:phosphatidate phosphatase activity"/>
    <property type="evidence" value="ECO:0007669"/>
    <property type="project" value="UniProtKB-EC"/>
</dbReference>
<reference evidence="7 8" key="1">
    <citation type="journal article" date="2017" name="Nature">
        <title>The Apostasia genome and the evolution of orchids.</title>
        <authorList>
            <person name="Zhang G.Q."/>
            <person name="Liu K.W."/>
            <person name="Li Z."/>
            <person name="Lohaus R."/>
            <person name="Hsiao Y.Y."/>
            <person name="Niu S.C."/>
            <person name="Wang J.Y."/>
            <person name="Lin Y.C."/>
            <person name="Xu Q."/>
            <person name="Chen L.J."/>
            <person name="Yoshida K."/>
            <person name="Fujiwara S."/>
            <person name="Wang Z.W."/>
            <person name="Zhang Y.Q."/>
            <person name="Mitsuda N."/>
            <person name="Wang M."/>
            <person name="Liu G.H."/>
            <person name="Pecoraro L."/>
            <person name="Huang H.X."/>
            <person name="Xiao X.J."/>
            <person name="Lin M."/>
            <person name="Wu X.Y."/>
            <person name="Wu W.L."/>
            <person name="Chen Y.Y."/>
            <person name="Chang S.B."/>
            <person name="Sakamoto S."/>
            <person name="Ohme-Takagi M."/>
            <person name="Yagi M."/>
            <person name="Zeng S.J."/>
            <person name="Shen C.Y."/>
            <person name="Yeh C.M."/>
            <person name="Luo Y.B."/>
            <person name="Tsai W.C."/>
            <person name="Van de Peer Y."/>
            <person name="Liu Z.J."/>
        </authorList>
    </citation>
    <scope>NUCLEOTIDE SEQUENCE [LARGE SCALE GENOMIC DNA]</scope>
    <source>
        <strain evidence="8">cv. Shenzhen</strain>
        <tissue evidence="7">Stem</tissue>
    </source>
</reference>
<dbReference type="OrthoDB" id="4567at2759"/>
<feature type="domain" description="LNS2/PITP" evidence="6">
    <location>
        <begin position="732"/>
        <end position="890"/>
    </location>
</feature>
<dbReference type="Pfam" id="PF08235">
    <property type="entry name" value="LNS2"/>
    <property type="match status" value="1"/>
</dbReference>
<dbReference type="AlphaFoldDB" id="A0A2I0B656"/>
<comment type="cofactor">
    <cofactor evidence="1">
        <name>Mg(2+)</name>
        <dbReference type="ChEBI" id="CHEBI:18420"/>
    </cofactor>
</comment>
<feature type="compositionally biased region" description="Low complexity" evidence="5">
    <location>
        <begin position="824"/>
        <end position="845"/>
    </location>
</feature>
<evidence type="ECO:0000256" key="5">
    <source>
        <dbReference type="SAM" id="MobiDB-lite"/>
    </source>
</evidence>
<feature type="region of interest" description="Disordered" evidence="5">
    <location>
        <begin position="525"/>
        <end position="564"/>
    </location>
</feature>
<dbReference type="PANTHER" id="PTHR12181:SF59">
    <property type="entry name" value="PHOSPHATIDATE PHOSPHATASE PAH1"/>
    <property type="match status" value="1"/>
</dbReference>
<dbReference type="EMBL" id="KZ451909">
    <property type="protein sequence ID" value="PKA63272.1"/>
    <property type="molecule type" value="Genomic_DNA"/>
</dbReference>
<feature type="compositionally biased region" description="Polar residues" evidence="5">
    <location>
        <begin position="306"/>
        <end position="323"/>
    </location>
</feature>
<feature type="compositionally biased region" description="Acidic residues" evidence="5">
    <location>
        <begin position="535"/>
        <end position="545"/>
    </location>
</feature>
<evidence type="ECO:0000259" key="6">
    <source>
        <dbReference type="SMART" id="SM00775"/>
    </source>
</evidence>
<feature type="compositionally biased region" description="Polar residues" evidence="5">
    <location>
        <begin position="546"/>
        <end position="562"/>
    </location>
</feature>
<feature type="compositionally biased region" description="Basic residues" evidence="5">
    <location>
        <begin position="934"/>
        <end position="945"/>
    </location>
</feature>
<feature type="region of interest" description="Disordered" evidence="5">
    <location>
        <begin position="92"/>
        <end position="134"/>
    </location>
</feature>
<dbReference type="InterPro" id="IPR013209">
    <property type="entry name" value="LNS2"/>
</dbReference>
<comment type="similarity">
    <text evidence="2">Belongs to the lipin family.</text>
</comment>
<accession>A0A2I0B656</accession>
<dbReference type="InterPro" id="IPR026058">
    <property type="entry name" value="LIPIN"/>
</dbReference>
<feature type="region of interest" description="Disordered" evidence="5">
    <location>
        <begin position="301"/>
        <end position="323"/>
    </location>
</feature>
<dbReference type="STRING" id="1088818.A0A2I0B656"/>
<dbReference type="Pfam" id="PF04571">
    <property type="entry name" value="Lipin_N"/>
    <property type="match status" value="1"/>
</dbReference>
<protein>
    <recommendedName>
        <fullName evidence="3">phosphatidate phosphatase</fullName>
        <ecNumber evidence="3">3.1.3.4</ecNumber>
    </recommendedName>
</protein>
<dbReference type="EC" id="3.1.3.4" evidence="3"/>
<evidence type="ECO:0000256" key="4">
    <source>
        <dbReference type="ARBA" id="ARBA00022801"/>
    </source>
</evidence>
<dbReference type="SMART" id="SM00775">
    <property type="entry name" value="LNS2"/>
    <property type="match status" value="1"/>
</dbReference>
<evidence type="ECO:0000256" key="2">
    <source>
        <dbReference type="ARBA" id="ARBA00005476"/>
    </source>
</evidence>
<proteinExistence type="inferred from homology"/>
<dbReference type="InterPro" id="IPR031315">
    <property type="entry name" value="LNS2/PITP"/>
</dbReference>
<keyword evidence="4 7" id="KW-0378">Hydrolase</keyword>
<evidence type="ECO:0000313" key="8">
    <source>
        <dbReference type="Proteomes" id="UP000236161"/>
    </source>
</evidence>
<organism evidence="7 8">
    <name type="scientific">Apostasia shenzhenica</name>
    <dbReference type="NCBI Taxonomy" id="1088818"/>
    <lineage>
        <taxon>Eukaryota</taxon>
        <taxon>Viridiplantae</taxon>
        <taxon>Streptophyta</taxon>
        <taxon>Embryophyta</taxon>
        <taxon>Tracheophyta</taxon>
        <taxon>Spermatophyta</taxon>
        <taxon>Magnoliopsida</taxon>
        <taxon>Liliopsida</taxon>
        <taxon>Asparagales</taxon>
        <taxon>Orchidaceae</taxon>
        <taxon>Apostasioideae</taxon>
        <taxon>Apostasia</taxon>
    </lineage>
</organism>
<dbReference type="PANTHER" id="PTHR12181">
    <property type="entry name" value="LIPIN"/>
    <property type="match status" value="1"/>
</dbReference>
<name>A0A2I0B656_9ASPA</name>
<dbReference type="Pfam" id="PF16876">
    <property type="entry name" value="Lipin_mid"/>
    <property type="match status" value="1"/>
</dbReference>